<accession>A0A328TW02</accession>
<reference evidence="2 3" key="1">
    <citation type="submission" date="2018-06" db="EMBL/GenBank/DDBJ databases">
        <title>Paenibacillus montanisoli sp. nov., isolated from mountain area soil.</title>
        <authorList>
            <person name="Wu M."/>
        </authorList>
    </citation>
    <scope>NUCLEOTIDE SEQUENCE [LARGE SCALE GENOMIC DNA]</scope>
    <source>
        <strain evidence="2 3">RA17</strain>
    </source>
</reference>
<dbReference type="SUPFAM" id="SSF81606">
    <property type="entry name" value="PP2C-like"/>
    <property type="match status" value="1"/>
</dbReference>
<dbReference type="Proteomes" id="UP000249260">
    <property type="component" value="Unassembled WGS sequence"/>
</dbReference>
<dbReference type="EMBL" id="QLUW01000006">
    <property type="protein sequence ID" value="RAP73703.1"/>
    <property type="molecule type" value="Genomic_DNA"/>
</dbReference>
<keyword evidence="3" id="KW-1185">Reference proteome</keyword>
<dbReference type="Pfam" id="PF13672">
    <property type="entry name" value="PP2C_2"/>
    <property type="match status" value="1"/>
</dbReference>
<comment type="caution">
    <text evidence="2">The sequence shown here is derived from an EMBL/GenBank/DDBJ whole genome shotgun (WGS) entry which is preliminary data.</text>
</comment>
<organism evidence="2 3">
    <name type="scientific">Paenibacillus montanisoli</name>
    <dbReference type="NCBI Taxonomy" id="2081970"/>
    <lineage>
        <taxon>Bacteria</taxon>
        <taxon>Bacillati</taxon>
        <taxon>Bacillota</taxon>
        <taxon>Bacilli</taxon>
        <taxon>Bacillales</taxon>
        <taxon>Paenibacillaceae</taxon>
        <taxon>Paenibacillus</taxon>
    </lineage>
</organism>
<sequence>MLKSTASNYDGNESNSWRDDMNITSASIKGVGTWNEDAIILNDALQLYGVIDGATSLVPYSGPSGESGGYLAAQLVASTCNEAASADSLMDLLVSANDSLRAAMVQAGISPQRKEELWTACVALVRVSPKWIEFAQAGDCMLAVYYADRSIRIVTNDQLAHVDDRTKAVWAEGIAAGLTSRAELFEYSMPTIRKGRQLANTDDGYGVINGDPAFPDHAEFGRISRTNVKALLLFTDGLYMPKLPGEPDKDSAGEIAGLVREKGLPRYIEWLTELEESDPDCTRYPRVKKSDDKTALWIEL</sequence>
<feature type="domain" description="PPM-type phosphatase" evidence="1">
    <location>
        <begin position="31"/>
        <end position="241"/>
    </location>
</feature>
<protein>
    <recommendedName>
        <fullName evidence="1">PPM-type phosphatase domain-containing protein</fullName>
    </recommendedName>
</protein>
<name>A0A328TW02_9BACL</name>
<proteinExistence type="predicted"/>
<dbReference type="InterPro" id="IPR001932">
    <property type="entry name" value="PPM-type_phosphatase-like_dom"/>
</dbReference>
<dbReference type="Gene3D" id="3.60.40.10">
    <property type="entry name" value="PPM-type phosphatase domain"/>
    <property type="match status" value="1"/>
</dbReference>
<dbReference type="OrthoDB" id="1755431at2"/>
<gene>
    <name evidence="2" type="ORF">DL346_25910</name>
</gene>
<evidence type="ECO:0000313" key="2">
    <source>
        <dbReference type="EMBL" id="RAP73703.1"/>
    </source>
</evidence>
<dbReference type="InterPro" id="IPR036457">
    <property type="entry name" value="PPM-type-like_dom_sf"/>
</dbReference>
<dbReference type="AlphaFoldDB" id="A0A328TW02"/>
<evidence type="ECO:0000313" key="3">
    <source>
        <dbReference type="Proteomes" id="UP000249260"/>
    </source>
</evidence>
<evidence type="ECO:0000259" key="1">
    <source>
        <dbReference type="Pfam" id="PF13672"/>
    </source>
</evidence>